<accession>A0A378ZZL1</accession>
<sequence>MVISMLTKLSEPWNQNYWLRIFLRIQNCPDPCMSNDLAAGFKVLLKLDWPEVFVRFDVPADIFALAHLGNHGFVQLGRYAVNSFHKPVKGQLGANGQQDHSTLPA</sequence>
<dbReference type="EMBL" id="UGSK01000001">
    <property type="protein sequence ID" value="SUB02270.1"/>
    <property type="molecule type" value="Genomic_DNA"/>
</dbReference>
<proteinExistence type="predicted"/>
<protein>
    <submittedName>
        <fullName evidence="1">Uncharacterized protein</fullName>
    </submittedName>
</protein>
<gene>
    <name evidence="1" type="ORF">NCTC13350_03222</name>
</gene>
<evidence type="ECO:0000313" key="1">
    <source>
        <dbReference type="EMBL" id="SUB02270.1"/>
    </source>
</evidence>
<reference evidence="1 2" key="1">
    <citation type="submission" date="2018-06" db="EMBL/GenBank/DDBJ databases">
        <authorList>
            <consortium name="Pathogen Informatics"/>
            <person name="Doyle S."/>
        </authorList>
    </citation>
    <scope>NUCLEOTIDE SEQUENCE [LARGE SCALE GENOMIC DNA]</scope>
    <source>
        <strain evidence="1 2">NCTC13350</strain>
    </source>
</reference>
<name>A0A378ZZL1_9HYPH</name>
<organism evidence="1 2">
    <name type="scientific">Pannonibacter phragmitetus</name>
    <dbReference type="NCBI Taxonomy" id="121719"/>
    <lineage>
        <taxon>Bacteria</taxon>
        <taxon>Pseudomonadati</taxon>
        <taxon>Pseudomonadota</taxon>
        <taxon>Alphaproteobacteria</taxon>
        <taxon>Hyphomicrobiales</taxon>
        <taxon>Stappiaceae</taxon>
        <taxon>Pannonibacter</taxon>
    </lineage>
</organism>
<dbReference type="AlphaFoldDB" id="A0A378ZZL1"/>
<dbReference type="Proteomes" id="UP000255000">
    <property type="component" value="Unassembled WGS sequence"/>
</dbReference>
<evidence type="ECO:0000313" key="2">
    <source>
        <dbReference type="Proteomes" id="UP000255000"/>
    </source>
</evidence>